<feature type="transmembrane region" description="Helical" evidence="1">
    <location>
        <begin position="51"/>
        <end position="70"/>
    </location>
</feature>
<proteinExistence type="predicted"/>
<dbReference type="Proteomes" id="UP001176468">
    <property type="component" value="Unassembled WGS sequence"/>
</dbReference>
<accession>A0ABT8ZU21</accession>
<keyword evidence="3" id="KW-1185">Reference proteome</keyword>
<organism evidence="2 3">
    <name type="scientific">Sphingomonas immobilis</name>
    <dbReference type="NCBI Taxonomy" id="3063997"/>
    <lineage>
        <taxon>Bacteria</taxon>
        <taxon>Pseudomonadati</taxon>
        <taxon>Pseudomonadota</taxon>
        <taxon>Alphaproteobacteria</taxon>
        <taxon>Sphingomonadales</taxon>
        <taxon>Sphingomonadaceae</taxon>
        <taxon>Sphingomonas</taxon>
    </lineage>
</organism>
<protein>
    <submittedName>
        <fullName evidence="2">Uncharacterized protein</fullName>
    </submittedName>
</protein>
<evidence type="ECO:0000313" key="2">
    <source>
        <dbReference type="EMBL" id="MDO7841076.1"/>
    </source>
</evidence>
<dbReference type="EMBL" id="JAUQSZ010000001">
    <property type="protein sequence ID" value="MDO7841076.1"/>
    <property type="molecule type" value="Genomic_DNA"/>
</dbReference>
<sequence length="86" mass="8793">MGFIFGIIGGILTLLGGGLIYVGVAELQRAATPLNLIETTASVWIGWNEVYSGIGAMIVAAMFLTAAGVIQAINNLKGAAAINTEV</sequence>
<keyword evidence="1" id="KW-0812">Transmembrane</keyword>
<reference evidence="2" key="1">
    <citation type="submission" date="2023-07" db="EMBL/GenBank/DDBJ databases">
        <authorList>
            <person name="Kim M.K."/>
        </authorList>
    </citation>
    <scope>NUCLEOTIDE SEQUENCE</scope>
    <source>
        <strain evidence="2">CA1-15</strain>
    </source>
</reference>
<evidence type="ECO:0000256" key="1">
    <source>
        <dbReference type="SAM" id="Phobius"/>
    </source>
</evidence>
<keyword evidence="1" id="KW-1133">Transmembrane helix</keyword>
<keyword evidence="1" id="KW-0472">Membrane</keyword>
<comment type="caution">
    <text evidence="2">The sequence shown here is derived from an EMBL/GenBank/DDBJ whole genome shotgun (WGS) entry which is preliminary data.</text>
</comment>
<dbReference type="RefSeq" id="WP_304559475.1">
    <property type="nucleotide sequence ID" value="NZ_JAUQSZ010000001.1"/>
</dbReference>
<name>A0ABT8ZU21_9SPHN</name>
<gene>
    <name evidence="2" type="ORF">Q5H94_01945</name>
</gene>
<evidence type="ECO:0000313" key="3">
    <source>
        <dbReference type="Proteomes" id="UP001176468"/>
    </source>
</evidence>